<organism evidence="2 3">
    <name type="scientific">Alternaria panax</name>
    <dbReference type="NCBI Taxonomy" id="48097"/>
    <lineage>
        <taxon>Eukaryota</taxon>
        <taxon>Fungi</taxon>
        <taxon>Dikarya</taxon>
        <taxon>Ascomycota</taxon>
        <taxon>Pezizomycotina</taxon>
        <taxon>Dothideomycetes</taxon>
        <taxon>Pleosporomycetidae</taxon>
        <taxon>Pleosporales</taxon>
        <taxon>Pleosporineae</taxon>
        <taxon>Pleosporaceae</taxon>
        <taxon>Alternaria</taxon>
        <taxon>Alternaria sect. Panax</taxon>
    </lineage>
</organism>
<dbReference type="PANTHER" id="PTHR42354">
    <property type="entry name" value="C2H2-TYPE DOMAIN-CONTAINING PROTEIN"/>
    <property type="match status" value="1"/>
</dbReference>
<evidence type="ECO:0000256" key="1">
    <source>
        <dbReference type="SAM" id="MobiDB-lite"/>
    </source>
</evidence>
<protein>
    <submittedName>
        <fullName evidence="2">Uncharacterized protein</fullName>
    </submittedName>
</protein>
<name>A0AAD4I931_9PLEO</name>
<dbReference type="PANTHER" id="PTHR42354:SF1">
    <property type="entry name" value="C2H2-TYPE DOMAIN-CONTAINING PROTEIN"/>
    <property type="match status" value="1"/>
</dbReference>
<evidence type="ECO:0000313" key="3">
    <source>
        <dbReference type="Proteomes" id="UP001199106"/>
    </source>
</evidence>
<accession>A0AAD4I931</accession>
<sequence length="427" mass="47857">MREETEKTIEAAKGLLQDLVVVVSLVRTLTDSFGSASDLYRKLKRKVGVKDSDDEDDKFHIQRPFRRRRRDSLFSSGKSKGDYSDSEEELICTSSSQIRAEYERGYRKLGEPFARGDVTTHTQLQSQIIKLQQTVLNIQQDLLLSTYLAPSSSHSHLVRLIQTTRTARAASIASLNMQYQRMLPPLPSPLPPRGSDPPLRVPGAFPLPDHPQPPSRPPLRHKKRMSSSSSSSNESEEKVVKILPIMKPKPKPKPTPAFATTPPSSRYSTRLFCVYAKDLQLNPKFHLADTYRPGGTGNCPFCRTHITVRPGKAWEIVVDGYSRNLGQGFGKIASRTFRIRNRFIVKCHRDSGGFACVLCARFKASDTTTFVASEDRLKAKDNENDLMCFGYSLCLLVNGEVFINRVPPFGVLGFYFKGLVDIIGATM</sequence>
<feature type="compositionally biased region" description="Pro residues" evidence="1">
    <location>
        <begin position="208"/>
        <end position="217"/>
    </location>
</feature>
<gene>
    <name evidence="2" type="ORF">G6011_05595</name>
</gene>
<reference evidence="2" key="1">
    <citation type="submission" date="2021-07" db="EMBL/GenBank/DDBJ databases">
        <title>Genome Resource of American Ginseng Black Spot Pathogen Alternaria panax.</title>
        <authorList>
            <person name="Qiu C."/>
            <person name="Wang W."/>
            <person name="Liu Z."/>
        </authorList>
    </citation>
    <scope>NUCLEOTIDE SEQUENCE</scope>
    <source>
        <strain evidence="2">BNCC115425</strain>
    </source>
</reference>
<feature type="region of interest" description="Disordered" evidence="1">
    <location>
        <begin position="183"/>
        <end position="239"/>
    </location>
</feature>
<dbReference type="AlphaFoldDB" id="A0AAD4I931"/>
<dbReference type="EMBL" id="JAANER010000007">
    <property type="protein sequence ID" value="KAG9187724.1"/>
    <property type="molecule type" value="Genomic_DNA"/>
</dbReference>
<proteinExistence type="predicted"/>
<feature type="compositionally biased region" description="Pro residues" evidence="1">
    <location>
        <begin position="184"/>
        <end position="195"/>
    </location>
</feature>
<evidence type="ECO:0000313" key="2">
    <source>
        <dbReference type="EMBL" id="KAG9187724.1"/>
    </source>
</evidence>
<keyword evidence="3" id="KW-1185">Reference proteome</keyword>
<comment type="caution">
    <text evidence="2">The sequence shown here is derived from an EMBL/GenBank/DDBJ whole genome shotgun (WGS) entry which is preliminary data.</text>
</comment>
<dbReference type="Proteomes" id="UP001199106">
    <property type="component" value="Unassembled WGS sequence"/>
</dbReference>